<keyword evidence="1" id="KW-1133">Transmembrane helix</keyword>
<keyword evidence="3" id="KW-1185">Reference proteome</keyword>
<keyword evidence="1" id="KW-0812">Transmembrane</keyword>
<feature type="transmembrane region" description="Helical" evidence="1">
    <location>
        <begin position="12"/>
        <end position="29"/>
    </location>
</feature>
<name>A0ABT2EK69_9BACT</name>
<dbReference type="Proteomes" id="UP001204798">
    <property type="component" value="Unassembled WGS sequence"/>
</dbReference>
<keyword evidence="1" id="KW-0472">Membrane</keyword>
<accession>A0ABT2EK69</accession>
<evidence type="ECO:0000313" key="2">
    <source>
        <dbReference type="EMBL" id="MCS3918352.1"/>
    </source>
</evidence>
<dbReference type="EMBL" id="JANUCP010000001">
    <property type="protein sequence ID" value="MCS3918352.1"/>
    <property type="molecule type" value="Genomic_DNA"/>
</dbReference>
<evidence type="ECO:0000256" key="1">
    <source>
        <dbReference type="SAM" id="Phobius"/>
    </source>
</evidence>
<reference evidence="2 3" key="1">
    <citation type="submission" date="2022-08" db="EMBL/GenBank/DDBJ databases">
        <title>Bacterial and archaeal communities from various locations to study Microbial Dark Matter (Phase II).</title>
        <authorList>
            <person name="Stepanauskas R."/>
        </authorList>
    </citation>
    <scope>NUCLEOTIDE SEQUENCE [LARGE SCALE GENOMIC DNA]</scope>
    <source>
        <strain evidence="2 3">PD1</strain>
    </source>
</reference>
<sequence length="34" mass="4079">MQLPEPFRFLRIGWWIIHIIAIGLVFWLGRLSAK</sequence>
<evidence type="ECO:0000313" key="3">
    <source>
        <dbReference type="Proteomes" id="UP001204798"/>
    </source>
</evidence>
<proteinExistence type="predicted"/>
<organism evidence="2 3">
    <name type="scientific">Candidatus Fervidibacter sacchari</name>
    <dbReference type="NCBI Taxonomy" id="1448929"/>
    <lineage>
        <taxon>Bacteria</taxon>
        <taxon>Candidatus Fervidibacterota</taxon>
        <taxon>Candidatus Fervidibacter</taxon>
    </lineage>
</organism>
<gene>
    <name evidence="2" type="ORF">M2350_000749</name>
</gene>
<comment type="caution">
    <text evidence="2">The sequence shown here is derived from an EMBL/GenBank/DDBJ whole genome shotgun (WGS) entry which is preliminary data.</text>
</comment>
<protein>
    <submittedName>
        <fullName evidence="2">Uncharacterized protein</fullName>
    </submittedName>
</protein>